<dbReference type="RefSeq" id="WP_011384006.1">
    <property type="nucleotide sequence ID" value="NC_007626.1"/>
</dbReference>
<dbReference type="Pfam" id="PF04542">
    <property type="entry name" value="Sigma70_r2"/>
    <property type="match status" value="1"/>
</dbReference>
<sequence length="171" mass="18736">MTGPHPSSGDRLAATLDRDRGKLLGFVRGRMGGGLQDQDPEDILSDVVLGLLERADLLAEVENLTAYLLTAMVNRVRDLFRRRRDLPMPEAMPAEPSQPAGVEERLELTRALSLLSTAEQAVWLAVEMEGFAFVELAEAWGEPLGTLLSRKSRATRRLRKALEETPSGTGG</sequence>
<evidence type="ECO:0000256" key="1">
    <source>
        <dbReference type="ARBA" id="ARBA00010641"/>
    </source>
</evidence>
<dbReference type="GO" id="GO:0003677">
    <property type="term" value="F:DNA binding"/>
    <property type="evidence" value="ECO:0007669"/>
    <property type="project" value="UniProtKB-KW"/>
</dbReference>
<dbReference type="InterPro" id="IPR036388">
    <property type="entry name" value="WH-like_DNA-bd_sf"/>
</dbReference>
<dbReference type="KEGG" id="mag:amb1597"/>
<dbReference type="Gene3D" id="1.10.10.10">
    <property type="entry name" value="Winged helix-like DNA-binding domain superfamily/Winged helix DNA-binding domain"/>
    <property type="match status" value="1"/>
</dbReference>
<dbReference type="InterPro" id="IPR013324">
    <property type="entry name" value="RNA_pol_sigma_r3/r4-like"/>
</dbReference>
<keyword evidence="4" id="KW-0238">DNA-binding</keyword>
<organism evidence="7 8">
    <name type="scientific">Paramagnetospirillum magneticum (strain ATCC 700264 / AMB-1)</name>
    <name type="common">Magnetospirillum magneticum</name>
    <dbReference type="NCBI Taxonomy" id="342108"/>
    <lineage>
        <taxon>Bacteria</taxon>
        <taxon>Pseudomonadati</taxon>
        <taxon>Pseudomonadota</taxon>
        <taxon>Alphaproteobacteria</taxon>
        <taxon>Rhodospirillales</taxon>
        <taxon>Magnetospirillaceae</taxon>
        <taxon>Paramagnetospirillum</taxon>
    </lineage>
</organism>
<dbReference type="AlphaFoldDB" id="Q2W6X4"/>
<evidence type="ECO:0000256" key="2">
    <source>
        <dbReference type="ARBA" id="ARBA00023015"/>
    </source>
</evidence>
<dbReference type="GO" id="GO:0000428">
    <property type="term" value="C:DNA-directed RNA polymerase complex"/>
    <property type="evidence" value="ECO:0007669"/>
    <property type="project" value="UniProtKB-KW"/>
</dbReference>
<dbReference type="GO" id="GO:0006352">
    <property type="term" value="P:DNA-templated transcription initiation"/>
    <property type="evidence" value="ECO:0007669"/>
    <property type="project" value="InterPro"/>
</dbReference>
<dbReference type="HOGENOM" id="CLU_047691_12_0_5"/>
<dbReference type="PANTHER" id="PTHR43133">
    <property type="entry name" value="RNA POLYMERASE ECF-TYPE SIGMA FACTO"/>
    <property type="match status" value="1"/>
</dbReference>
<evidence type="ECO:0000256" key="3">
    <source>
        <dbReference type="ARBA" id="ARBA00023082"/>
    </source>
</evidence>
<evidence type="ECO:0000256" key="4">
    <source>
        <dbReference type="ARBA" id="ARBA00023125"/>
    </source>
</evidence>
<keyword evidence="7" id="KW-0240">DNA-directed RNA polymerase</keyword>
<proteinExistence type="inferred from homology"/>
<dbReference type="Proteomes" id="UP000007058">
    <property type="component" value="Chromosome"/>
</dbReference>
<evidence type="ECO:0000259" key="6">
    <source>
        <dbReference type="Pfam" id="PF04542"/>
    </source>
</evidence>
<comment type="similarity">
    <text evidence="1">Belongs to the sigma-70 factor family. ECF subfamily.</text>
</comment>
<keyword evidence="8" id="KW-1185">Reference proteome</keyword>
<accession>Q2W6X4</accession>
<dbReference type="SUPFAM" id="SSF88659">
    <property type="entry name" value="Sigma3 and sigma4 domains of RNA polymerase sigma factors"/>
    <property type="match status" value="1"/>
</dbReference>
<dbReference type="InterPro" id="IPR013325">
    <property type="entry name" value="RNA_pol_sigma_r2"/>
</dbReference>
<keyword evidence="3" id="KW-0731">Sigma factor</keyword>
<reference evidence="7 8" key="1">
    <citation type="journal article" date="2005" name="DNA Res.">
        <title>Complete genome sequence of the facultative anaerobic magnetotactic bacterium Magnetospirillum sp. strain AMB-1.</title>
        <authorList>
            <person name="Matsunaga T."/>
            <person name="Okamura Y."/>
            <person name="Fukuda Y."/>
            <person name="Wahyudi A.T."/>
            <person name="Murase Y."/>
            <person name="Takeyama H."/>
        </authorList>
    </citation>
    <scope>NUCLEOTIDE SEQUENCE [LARGE SCALE GENOMIC DNA]</scope>
    <source>
        <strain evidence="8">ATCC 700264 / AMB-1</strain>
    </source>
</reference>
<evidence type="ECO:0000313" key="8">
    <source>
        <dbReference type="Proteomes" id="UP000007058"/>
    </source>
</evidence>
<dbReference type="EMBL" id="AP007255">
    <property type="protein sequence ID" value="BAE50401.1"/>
    <property type="molecule type" value="Genomic_DNA"/>
</dbReference>
<gene>
    <name evidence="7" type="ordered locus">amb1597</name>
</gene>
<evidence type="ECO:0000313" key="7">
    <source>
        <dbReference type="EMBL" id="BAE50401.1"/>
    </source>
</evidence>
<evidence type="ECO:0000256" key="5">
    <source>
        <dbReference type="ARBA" id="ARBA00023163"/>
    </source>
</evidence>
<protein>
    <submittedName>
        <fullName evidence="7">DNA-directed RNA polymerase specialized sigma subunit, sigma24 homolog</fullName>
    </submittedName>
</protein>
<dbReference type="Gene3D" id="1.10.1740.10">
    <property type="match status" value="1"/>
</dbReference>
<dbReference type="PANTHER" id="PTHR43133:SF8">
    <property type="entry name" value="RNA POLYMERASE SIGMA FACTOR HI_1459-RELATED"/>
    <property type="match status" value="1"/>
</dbReference>
<keyword evidence="5" id="KW-0804">Transcription</keyword>
<name>Q2W6X4_PARM1</name>
<feature type="domain" description="RNA polymerase sigma-70 region 2" evidence="6">
    <location>
        <begin position="21"/>
        <end position="84"/>
    </location>
</feature>
<keyword evidence="2" id="KW-0805">Transcription regulation</keyword>
<dbReference type="OrthoDB" id="9797134at2"/>
<dbReference type="GO" id="GO:0016987">
    <property type="term" value="F:sigma factor activity"/>
    <property type="evidence" value="ECO:0007669"/>
    <property type="project" value="UniProtKB-KW"/>
</dbReference>
<dbReference type="STRING" id="342108.amb1597"/>
<dbReference type="InterPro" id="IPR039425">
    <property type="entry name" value="RNA_pol_sigma-70-like"/>
</dbReference>
<dbReference type="SUPFAM" id="SSF88946">
    <property type="entry name" value="Sigma2 domain of RNA polymerase sigma factors"/>
    <property type="match status" value="1"/>
</dbReference>
<dbReference type="InterPro" id="IPR007627">
    <property type="entry name" value="RNA_pol_sigma70_r2"/>
</dbReference>